<reference evidence="4" key="4">
    <citation type="submission" date="2021-07" db="EMBL/GenBank/DDBJ databases">
        <authorList>
            <consortium name="NCBI Pathogen Detection Project"/>
        </authorList>
    </citation>
    <scope>NUCLEOTIDE SEQUENCE</scope>
    <source>
        <strain evidence="4">91871</strain>
    </source>
</reference>
<dbReference type="EMBL" id="DAESCB010000007">
    <property type="protein sequence ID" value="HBH7042600.1"/>
    <property type="molecule type" value="Genomic_DNA"/>
</dbReference>
<evidence type="ECO:0000313" key="6">
    <source>
        <dbReference type="Proteomes" id="UP000512222"/>
    </source>
</evidence>
<evidence type="ECO:0000313" key="3">
    <source>
        <dbReference type="EMBL" id="EMM7458835.1"/>
    </source>
</evidence>
<dbReference type="EMBL" id="ABLGCN030000008">
    <property type="protein sequence ID" value="EMM7458835.1"/>
    <property type="molecule type" value="Genomic_DNA"/>
</dbReference>
<reference evidence="6" key="2">
    <citation type="submission" date="2020-06" db="EMBL/GenBank/DDBJ databases">
        <title>REHAB project genomes.</title>
        <authorList>
            <person name="Shaw L.P."/>
        </authorList>
    </citation>
    <scope>NUCLEOTIDE SEQUENCE [LARGE SCALE GENOMIC DNA]</scope>
    <source>
        <strain evidence="6">RHBSTW-00370</strain>
    </source>
</reference>
<evidence type="ECO:0000256" key="1">
    <source>
        <dbReference type="SAM" id="SignalP"/>
    </source>
</evidence>
<name>A0A0D7LGX7_CITFR</name>
<reference evidence="4" key="1">
    <citation type="journal article" date="2018" name="Genome Biol.">
        <title>SKESA: strategic k-mer extension for scrupulous assemblies.</title>
        <authorList>
            <person name="Souvorov A."/>
            <person name="Agarwala R."/>
            <person name="Lipman D.J."/>
        </authorList>
    </citation>
    <scope>NUCLEOTIDE SEQUENCE</scope>
    <source>
        <strain evidence="4">91871</strain>
    </source>
</reference>
<evidence type="ECO:0000313" key="7">
    <source>
        <dbReference type="Proteomes" id="UP000885148"/>
    </source>
</evidence>
<dbReference type="InterPro" id="IPR036937">
    <property type="entry name" value="Adhesion_dom_fimbrial_sf"/>
</dbReference>
<dbReference type="InterPro" id="IPR008966">
    <property type="entry name" value="Adhesion_dom_sf"/>
</dbReference>
<evidence type="ECO:0000259" key="2">
    <source>
        <dbReference type="Pfam" id="PF00419"/>
    </source>
</evidence>
<reference evidence="3" key="5">
    <citation type="submission" date="2024-02" db="EMBL/GenBank/DDBJ databases">
        <authorList>
            <consortium name="Clinical and Environmental Microbiology Branch: Whole genome sequencing antimicrobial resistance pathogens in the healthcare setting"/>
        </authorList>
    </citation>
    <scope>NUCLEOTIDE SEQUENCE</scope>
    <source>
        <strain evidence="3">Whole organism</strain>
    </source>
</reference>
<evidence type="ECO:0000313" key="5">
    <source>
        <dbReference type="EMBL" id="QLV29106.1"/>
    </source>
</evidence>
<dbReference type="Proteomes" id="UP000885148">
    <property type="component" value="Unassembled WGS sequence"/>
</dbReference>
<dbReference type="Gene3D" id="2.60.40.1090">
    <property type="entry name" value="Fimbrial-type adhesion domain"/>
    <property type="match status" value="1"/>
</dbReference>
<gene>
    <name evidence="5" type="ORF">HV178_03585</name>
    <name evidence="4" type="ORF">KV121_002681</name>
    <name evidence="3" type="ORF">P7U51_003379</name>
</gene>
<protein>
    <submittedName>
        <fullName evidence="4">Fimbrial protein</fullName>
    </submittedName>
</protein>
<dbReference type="OrthoDB" id="6522787at2"/>
<keyword evidence="1" id="KW-0732">Signal</keyword>
<dbReference type="InterPro" id="IPR050263">
    <property type="entry name" value="Bact_Fimbrial_Adh_Pro"/>
</dbReference>
<dbReference type="GO" id="GO:0043709">
    <property type="term" value="P:cell adhesion involved in single-species biofilm formation"/>
    <property type="evidence" value="ECO:0007669"/>
    <property type="project" value="TreeGrafter"/>
</dbReference>
<dbReference type="PANTHER" id="PTHR33420">
    <property type="entry name" value="FIMBRIAL SUBUNIT ELFA-RELATED"/>
    <property type="match status" value="1"/>
</dbReference>
<dbReference type="PANTHER" id="PTHR33420:SF11">
    <property type="entry name" value="FIMBRIAL-LIKE PROTEIN"/>
    <property type="match status" value="1"/>
</dbReference>
<organism evidence="4 7">
    <name type="scientific">Citrobacter freundii</name>
    <dbReference type="NCBI Taxonomy" id="546"/>
    <lineage>
        <taxon>Bacteria</taxon>
        <taxon>Pseudomonadati</taxon>
        <taxon>Pseudomonadota</taxon>
        <taxon>Gammaproteobacteria</taxon>
        <taxon>Enterobacterales</taxon>
        <taxon>Enterobacteriaceae</taxon>
        <taxon>Citrobacter</taxon>
        <taxon>Citrobacter freundii complex</taxon>
    </lineage>
</organism>
<dbReference type="Proteomes" id="UP000512222">
    <property type="component" value="Chromosome"/>
</dbReference>
<dbReference type="SUPFAM" id="SSF49401">
    <property type="entry name" value="Bacterial adhesins"/>
    <property type="match status" value="1"/>
</dbReference>
<dbReference type="InterPro" id="IPR000259">
    <property type="entry name" value="Adhesion_dom_fimbrial"/>
</dbReference>
<dbReference type="GO" id="GO:0009289">
    <property type="term" value="C:pilus"/>
    <property type="evidence" value="ECO:0007669"/>
    <property type="project" value="InterPro"/>
</dbReference>
<reference evidence="5" key="3">
    <citation type="journal article" date="2021" name="Microb. Genom.">
        <title>A genomic epidemiological study shows that prevalence of antimicrobial resistance in Enterobacterales is associated with the livestock host, as well as antimicrobial usage.</title>
        <authorList>
            <person name="AbuOun M."/>
            <person name="Jones H."/>
            <person name="Stubberfield E."/>
            <person name="Gilson D."/>
            <person name="Shaw L.P."/>
            <person name="Hubbard A.T.M."/>
            <person name="Chau K.K."/>
            <person name="Sebra R."/>
            <person name="Peto T.E.A."/>
            <person name="Crook D.W."/>
            <person name="Read D.S."/>
            <person name="Gweon H.S."/>
            <person name="Walker A.S."/>
            <person name="Stoesser N."/>
            <person name="Smith R.P."/>
            <person name="Anjum M.F."/>
            <person name="On Behalf Of The Rehab Consortium."/>
        </authorList>
    </citation>
    <scope>NUCLEOTIDE SEQUENCE</scope>
    <source>
        <strain evidence="5">RHBSTW-00370</strain>
    </source>
</reference>
<dbReference type="AlphaFoldDB" id="A0A0D7LGX7"/>
<evidence type="ECO:0000313" key="4">
    <source>
        <dbReference type="EMBL" id="HBH7042600.1"/>
    </source>
</evidence>
<feature type="signal peptide" evidence="1">
    <location>
        <begin position="1"/>
        <end position="23"/>
    </location>
</feature>
<feature type="chain" id="PRO_5044365607" evidence="1">
    <location>
        <begin position="24"/>
        <end position="187"/>
    </location>
</feature>
<proteinExistence type="predicted"/>
<feature type="domain" description="Fimbrial-type adhesion" evidence="2">
    <location>
        <begin position="32"/>
        <end position="187"/>
    </location>
</feature>
<sequence>MKLGKETLLAVAIATLTTTSAFADVDGGSGKITFTGTIINAPCAIEPDDIDKQVELGEVPASYINTNGHSDAVDSSLHLVNCDLPHSNNGSDVPVSKVDVTFNSDSVTAEDTSLLSNTFASGATNVGVRLLDKTSTKITLGTAKTIDLSAGSATQILPFQAYMEKIGATDVTVGAVAATATYRLTYK</sequence>
<accession>A0A0D7LGX7</accession>
<dbReference type="Pfam" id="PF00419">
    <property type="entry name" value="Fimbrial"/>
    <property type="match status" value="1"/>
</dbReference>
<dbReference type="RefSeq" id="WP_044713712.1">
    <property type="nucleotide sequence ID" value="NZ_AP028314.1"/>
</dbReference>
<dbReference type="EMBL" id="CP056573">
    <property type="protein sequence ID" value="QLV29106.1"/>
    <property type="molecule type" value="Genomic_DNA"/>
</dbReference>
<dbReference type="Proteomes" id="UP001169574">
    <property type="component" value="Unassembled WGS sequence"/>
</dbReference>